<dbReference type="Pfam" id="PF00583">
    <property type="entry name" value="Acetyltransf_1"/>
    <property type="match status" value="1"/>
</dbReference>
<dbReference type="GO" id="GO:0016747">
    <property type="term" value="F:acyltransferase activity, transferring groups other than amino-acyl groups"/>
    <property type="evidence" value="ECO:0007669"/>
    <property type="project" value="InterPro"/>
</dbReference>
<dbReference type="PROSITE" id="PS51186">
    <property type="entry name" value="GNAT"/>
    <property type="match status" value="1"/>
</dbReference>
<feature type="domain" description="N-acetyltransferase" evidence="1">
    <location>
        <begin position="1"/>
        <end position="157"/>
    </location>
</feature>
<dbReference type="Proteomes" id="UP000176609">
    <property type="component" value="Unassembled WGS sequence"/>
</dbReference>
<dbReference type="CDD" id="cd04301">
    <property type="entry name" value="NAT_SF"/>
    <property type="match status" value="1"/>
</dbReference>
<reference evidence="2 3" key="1">
    <citation type="journal article" date="2016" name="Nat. Commun.">
        <title>Thousands of microbial genomes shed light on interconnected biogeochemical processes in an aquifer system.</title>
        <authorList>
            <person name="Anantharaman K."/>
            <person name="Brown C.T."/>
            <person name="Hug L.A."/>
            <person name="Sharon I."/>
            <person name="Castelle C.J."/>
            <person name="Probst A.J."/>
            <person name="Thomas B.C."/>
            <person name="Singh A."/>
            <person name="Wilkins M.J."/>
            <person name="Karaoz U."/>
            <person name="Brodie E.L."/>
            <person name="Williams K.H."/>
            <person name="Hubbard S.S."/>
            <person name="Banfield J.F."/>
        </authorList>
    </citation>
    <scope>NUCLEOTIDE SEQUENCE [LARGE SCALE GENOMIC DNA]</scope>
</reference>
<evidence type="ECO:0000313" key="2">
    <source>
        <dbReference type="EMBL" id="OGG26621.1"/>
    </source>
</evidence>
<protein>
    <recommendedName>
        <fullName evidence="1">N-acetyltransferase domain-containing protein</fullName>
    </recommendedName>
</protein>
<proteinExistence type="predicted"/>
<dbReference type="EMBL" id="MFJR01000007">
    <property type="protein sequence ID" value="OGG26621.1"/>
    <property type="molecule type" value="Genomic_DNA"/>
</dbReference>
<comment type="caution">
    <text evidence="2">The sequence shown here is derived from an EMBL/GenBank/DDBJ whole genome shotgun (WGS) entry which is preliminary data.</text>
</comment>
<organism evidence="2 3">
    <name type="scientific">Candidatus Gottesmanbacteria bacterium RIFCSPLOWO2_01_FULL_39_12b</name>
    <dbReference type="NCBI Taxonomy" id="1798388"/>
    <lineage>
        <taxon>Bacteria</taxon>
        <taxon>Candidatus Gottesmaniibacteriota</taxon>
    </lineage>
</organism>
<accession>A0A1F6APJ9</accession>
<evidence type="ECO:0000313" key="3">
    <source>
        <dbReference type="Proteomes" id="UP000176609"/>
    </source>
</evidence>
<dbReference type="InterPro" id="IPR016181">
    <property type="entry name" value="Acyl_CoA_acyltransferase"/>
</dbReference>
<dbReference type="Gene3D" id="3.40.630.30">
    <property type="match status" value="1"/>
</dbReference>
<dbReference type="InterPro" id="IPR000182">
    <property type="entry name" value="GNAT_dom"/>
</dbReference>
<dbReference type="SUPFAM" id="SSF55729">
    <property type="entry name" value="Acyl-CoA N-acyltransferases (Nat)"/>
    <property type="match status" value="1"/>
</dbReference>
<dbReference type="AlphaFoldDB" id="A0A1F6APJ9"/>
<name>A0A1F6APJ9_9BACT</name>
<gene>
    <name evidence="2" type="ORF">A2960_00420</name>
</gene>
<evidence type="ECO:0000259" key="1">
    <source>
        <dbReference type="PROSITE" id="PS51186"/>
    </source>
</evidence>
<sequence length="157" mass="18554">MHIRLAQHQDIPKIVSLGKNLFELHHGFDNDYYALEDNFEEFFSDWVRQQLSFSNNILLVAQENNEIVGFISGFIKSLYPWFRVKNVGHIAFLAVSQNYRRKGVGKKLEIELTNRFHAKNIRYIEVYVEEKNTIAQFAWNNYGFGSFKKFLRKTVSL</sequence>
<dbReference type="PANTHER" id="PTHR43072">
    <property type="entry name" value="N-ACETYLTRANSFERASE"/>
    <property type="match status" value="1"/>
</dbReference>